<reference evidence="1 2" key="1">
    <citation type="submission" date="2020-02" db="EMBL/GenBank/DDBJ databases">
        <title>Partial ammonium oxidation to N2 by heterotrophic bacteria.</title>
        <authorList>
            <person name="Wu M."/>
        </authorList>
    </citation>
    <scope>NUCLEOTIDE SEQUENCE [LARGE SCALE GENOMIC DNA]</scope>
    <source>
        <strain evidence="1 2">HO-1</strain>
    </source>
</reference>
<evidence type="ECO:0000313" key="1">
    <source>
        <dbReference type="EMBL" id="QXX79178.1"/>
    </source>
</evidence>
<evidence type="ECO:0008006" key="3">
    <source>
        <dbReference type="Google" id="ProtNLM"/>
    </source>
</evidence>
<organism evidence="1 2">
    <name type="scientific">Alcaligenes ammonioxydans</name>
    <dbReference type="NCBI Taxonomy" id="2582914"/>
    <lineage>
        <taxon>Bacteria</taxon>
        <taxon>Pseudomonadati</taxon>
        <taxon>Pseudomonadota</taxon>
        <taxon>Betaproteobacteria</taxon>
        <taxon>Burkholderiales</taxon>
        <taxon>Alcaligenaceae</taxon>
        <taxon>Alcaligenes</taxon>
    </lineage>
</organism>
<protein>
    <recommendedName>
        <fullName evidence="3">ATP-binding protein</fullName>
    </recommendedName>
</protein>
<keyword evidence="2" id="KW-1185">Reference proteome</keyword>
<name>A0ABX8SWA0_9BURK</name>
<proteinExistence type="predicted"/>
<evidence type="ECO:0000313" key="2">
    <source>
        <dbReference type="Proteomes" id="UP000826050"/>
    </source>
</evidence>
<dbReference type="RefSeq" id="WP_131070574.1">
    <property type="nucleotide sequence ID" value="NZ_CP049362.1"/>
</dbReference>
<accession>A0ABX8SWA0</accession>
<sequence>MKPKYDVILITGKTGVGKSKLIASVFTGEGILLLDPLVNPIENWLWPDPKKTKTIVIDHALHLDKEILNEVIGWCKWKGVALWIAEQNISELRTRGIQLDGEVFELNLVYKSEREREGAVRDHRGIALAKQLHKTNCATQAISPEMLDTVLDNTSTRIVLQPDSALKGSI</sequence>
<gene>
    <name evidence="1" type="ORF">FE795_09255</name>
</gene>
<dbReference type="Proteomes" id="UP000826050">
    <property type="component" value="Chromosome"/>
</dbReference>
<dbReference type="EMBL" id="CP049362">
    <property type="protein sequence ID" value="QXX79178.1"/>
    <property type="molecule type" value="Genomic_DNA"/>
</dbReference>